<dbReference type="InterPro" id="IPR021637">
    <property type="entry name" value="DUF3243"/>
</dbReference>
<dbReference type="InterPro" id="IPR038292">
    <property type="entry name" value="YmfJ/YflH_sf"/>
</dbReference>
<accession>A0ABT3X175</accession>
<gene>
    <name evidence="1" type="ORF">OS242_11880</name>
</gene>
<dbReference type="Proteomes" id="UP001208017">
    <property type="component" value="Unassembled WGS sequence"/>
</dbReference>
<proteinExistence type="predicted"/>
<dbReference type="PIRSF" id="PIRSF004764">
    <property type="entry name" value="YmfJ"/>
    <property type="match status" value="1"/>
</dbReference>
<name>A0ABT3X175_9BACL</name>
<evidence type="ECO:0000313" key="2">
    <source>
        <dbReference type="Proteomes" id="UP001208017"/>
    </source>
</evidence>
<dbReference type="Pfam" id="PF11588">
    <property type="entry name" value="DUF3243"/>
    <property type="match status" value="1"/>
</dbReference>
<organism evidence="1 2">
    <name type="scientific">Tumebacillus lacus</name>
    <dbReference type="NCBI Taxonomy" id="2995335"/>
    <lineage>
        <taxon>Bacteria</taxon>
        <taxon>Bacillati</taxon>
        <taxon>Bacillota</taxon>
        <taxon>Bacilli</taxon>
        <taxon>Bacillales</taxon>
        <taxon>Alicyclobacillaceae</taxon>
        <taxon>Tumebacillus</taxon>
    </lineage>
</organism>
<dbReference type="InterPro" id="IPR024702">
    <property type="entry name" value="Uncharacterised_YmfJ"/>
</dbReference>
<dbReference type="RefSeq" id="WP_267151913.1">
    <property type="nucleotide sequence ID" value="NZ_JAPMLT010000005.1"/>
</dbReference>
<dbReference type="EMBL" id="JAPMLT010000005">
    <property type="protein sequence ID" value="MCX7570665.1"/>
    <property type="molecule type" value="Genomic_DNA"/>
</dbReference>
<keyword evidence="2" id="KW-1185">Reference proteome</keyword>
<dbReference type="Gene3D" id="1.10.760.20">
    <property type="entry name" value="Protein of unknown function DUF3243"/>
    <property type="match status" value="1"/>
</dbReference>
<sequence>MSVLSNFDQWKEFLGERVEQAVETGMSNEKISSVAYRVGEYLAEKVDPKNEQERLLQQMWNVASDEDKHAMARVMVNLVAHPDNH</sequence>
<reference evidence="1 2" key="1">
    <citation type="submission" date="2022-11" db="EMBL/GenBank/DDBJ databases">
        <title>Study of microbial diversity in lake waters.</title>
        <authorList>
            <person name="Zhang J."/>
        </authorList>
    </citation>
    <scope>NUCLEOTIDE SEQUENCE [LARGE SCALE GENOMIC DNA]</scope>
    <source>
        <strain evidence="1 2">DT12</strain>
    </source>
</reference>
<comment type="caution">
    <text evidence="1">The sequence shown here is derived from an EMBL/GenBank/DDBJ whole genome shotgun (WGS) entry which is preliminary data.</text>
</comment>
<evidence type="ECO:0000313" key="1">
    <source>
        <dbReference type="EMBL" id="MCX7570665.1"/>
    </source>
</evidence>
<protein>
    <submittedName>
        <fullName evidence="1">DUF3243 domain-containing protein</fullName>
    </submittedName>
</protein>